<dbReference type="SUPFAM" id="SSF51445">
    <property type="entry name" value="(Trans)glycosidases"/>
    <property type="match status" value="1"/>
</dbReference>
<dbReference type="InterPro" id="IPR013783">
    <property type="entry name" value="Ig-like_fold"/>
</dbReference>
<reference evidence="5 6" key="1">
    <citation type="submission" date="2022-08" db="EMBL/GenBank/DDBJ databases">
        <title>Tractidigestivibacter montrealensis type strain KD21.</title>
        <authorList>
            <person name="Diop K."/>
            <person name="Richard C."/>
            <person name="Routy B."/>
        </authorList>
    </citation>
    <scope>NUCLEOTIDE SEQUENCE [LARGE SCALE GENOMIC DNA]</scope>
    <source>
        <strain evidence="5 6">KD21</strain>
    </source>
</reference>
<dbReference type="Gene3D" id="3.40.50.1700">
    <property type="entry name" value="Glycoside hydrolase family 3 C-terminal domain"/>
    <property type="match status" value="1"/>
</dbReference>
<dbReference type="InterPro" id="IPR050288">
    <property type="entry name" value="Cellulose_deg_GH3"/>
</dbReference>
<dbReference type="InterPro" id="IPR026891">
    <property type="entry name" value="Fn3-like"/>
</dbReference>
<dbReference type="PANTHER" id="PTHR42715:SF10">
    <property type="entry name" value="BETA-GLUCOSIDASE"/>
    <property type="match status" value="1"/>
</dbReference>
<dbReference type="Pfam" id="PF00933">
    <property type="entry name" value="Glyco_hydro_3"/>
    <property type="match status" value="1"/>
</dbReference>
<organism evidence="5 6">
    <name type="scientific">Tractidigestivibacter montrealensis</name>
    <dbReference type="NCBI Taxonomy" id="2972466"/>
    <lineage>
        <taxon>Bacteria</taxon>
        <taxon>Bacillati</taxon>
        <taxon>Actinomycetota</taxon>
        <taxon>Coriobacteriia</taxon>
        <taxon>Coriobacteriales</taxon>
        <taxon>Atopobiaceae</taxon>
        <taxon>Tractidigestivibacter</taxon>
    </lineage>
</organism>
<dbReference type="Gene3D" id="2.60.40.10">
    <property type="entry name" value="Immunoglobulins"/>
    <property type="match status" value="1"/>
</dbReference>
<keyword evidence="3" id="KW-0472">Membrane</keyword>
<comment type="caution">
    <text evidence="5">The sequence shown here is derived from an EMBL/GenBank/DDBJ whole genome shotgun (WGS) entry which is preliminary data.</text>
</comment>
<gene>
    <name evidence="5" type="ORF">NVS32_05085</name>
</gene>
<dbReference type="InterPro" id="IPR017853">
    <property type="entry name" value="GH"/>
</dbReference>
<evidence type="ECO:0000256" key="3">
    <source>
        <dbReference type="SAM" id="Phobius"/>
    </source>
</evidence>
<dbReference type="PRINTS" id="PR00133">
    <property type="entry name" value="GLHYDRLASE3"/>
</dbReference>
<keyword evidence="3" id="KW-1133">Transmembrane helix</keyword>
<keyword evidence="6" id="KW-1185">Reference proteome</keyword>
<dbReference type="GO" id="GO:0016787">
    <property type="term" value="F:hydrolase activity"/>
    <property type="evidence" value="ECO:0007669"/>
    <property type="project" value="UniProtKB-KW"/>
</dbReference>
<dbReference type="InterPro" id="IPR001764">
    <property type="entry name" value="Glyco_hydro_3_N"/>
</dbReference>
<dbReference type="SMART" id="SM01217">
    <property type="entry name" value="Fn3_like"/>
    <property type="match status" value="1"/>
</dbReference>
<dbReference type="Pfam" id="PF01915">
    <property type="entry name" value="Glyco_hydro_3_C"/>
    <property type="match status" value="1"/>
</dbReference>
<evidence type="ECO:0000256" key="1">
    <source>
        <dbReference type="ARBA" id="ARBA00005336"/>
    </source>
</evidence>
<keyword evidence="2 5" id="KW-0378">Hydrolase</keyword>
<evidence type="ECO:0000313" key="6">
    <source>
        <dbReference type="Proteomes" id="UP001204320"/>
    </source>
</evidence>
<comment type="similarity">
    <text evidence="1">Belongs to the glycosyl hydrolase 3 family.</text>
</comment>
<dbReference type="PANTHER" id="PTHR42715">
    <property type="entry name" value="BETA-GLUCOSIDASE"/>
    <property type="match status" value="1"/>
</dbReference>
<dbReference type="InterPro" id="IPR036962">
    <property type="entry name" value="Glyco_hydro_3_N_sf"/>
</dbReference>
<dbReference type="SUPFAM" id="SSF52279">
    <property type="entry name" value="Beta-D-glucan exohydrolase, C-terminal domain"/>
    <property type="match status" value="1"/>
</dbReference>
<keyword evidence="3" id="KW-0812">Transmembrane</keyword>
<accession>A0ABT1Z7Z5</accession>
<evidence type="ECO:0000259" key="4">
    <source>
        <dbReference type="SMART" id="SM01217"/>
    </source>
</evidence>
<feature type="transmembrane region" description="Helical" evidence="3">
    <location>
        <begin position="28"/>
        <end position="47"/>
    </location>
</feature>
<dbReference type="EMBL" id="JANSKA010000003">
    <property type="protein sequence ID" value="MCR9036322.1"/>
    <property type="molecule type" value="Genomic_DNA"/>
</dbReference>
<feature type="domain" description="Fibronectin type III-like" evidence="4">
    <location>
        <begin position="449"/>
        <end position="528"/>
    </location>
</feature>
<evidence type="ECO:0000313" key="5">
    <source>
        <dbReference type="EMBL" id="MCR9036322.1"/>
    </source>
</evidence>
<dbReference type="InterPro" id="IPR036881">
    <property type="entry name" value="Glyco_hydro_3_C_sf"/>
</dbReference>
<feature type="transmembrane region" description="Helical" evidence="3">
    <location>
        <begin position="965"/>
        <end position="988"/>
    </location>
</feature>
<evidence type="ECO:0000256" key="2">
    <source>
        <dbReference type="ARBA" id="ARBA00022801"/>
    </source>
</evidence>
<sequence length="999" mass="106201">MSHVRKGSARVAGRRQADQGPHMVRKKVFFALAVALMVAVMVVGFILENSVSPVVTRLFGTLVDAPSEAAVTTTNDSARALASEVEAQGAVLLANDGTLPLSNDVTKVNVFGWASSDWLGGGSGSGCVTSVETDLISALNDAGIETNTELTAMYQDFRAAGKRPQTLSSKPEESSVLYEPSIADRTCYTDELLQNAQSFSDTAIVVLQRYAGESNDMPLVQYKVSEKNGSVATDASRTSLDLSTEEEALLAYVGATYKNVIVVVNSANAMALGALDSTPGIDAVLLAGYTGQYGAEVLPQILWGEVSPSGRTADTYAYDLSTAPSYASASNHVGAYALADGLYPADGTQNGNFSLPEGYDQVSYVDYSEGVYVGYRWYETADAEGFWDSVSNEHGTGYQGIVQYPFGYGLSYTTFDWGVVDAPAQGSELGDSASVTVRVTNTGSVAGRDVVELYYSAPYVPGGIEKSAVVLGDYAKTGLIAPGESEDVTLAVSARTMASYDCYDANGNGFEGWELDPGTYTLTLRHDAHTVDNAEGATLSLVLSQGRQFPVDEKTGVQVTNRFTGQDATDGVGADGLGTGQDITYLSRADFVGTYPKVASTRAMPTSVAALNLYTDEERAADDARGATMPTTGARNGLAIERNGVITGLGRKLGANYNDPQWDSLLDQLTVAEMEQLVTNAYSGASPLPSVGKASETRELDGPAQIESFVPTNPGTGFPCAVVLAQTWNRDLARQVGLTCGEQAAQRGFSGWYAPCANLHRTPFGGRDYEYYSEDSFLVGQTCGSVVAGARDAGVYCYVKHLALNDGEAYVYRDGVYTWLSEQALRETYLEPFRTIVEDFGGTALMSSYNRVGAVWAGGSEALLAGVLRGEWGFNGVVVTDFSDHTAYMNGDQMLRHGGDLWMQMSGGSLSSNPSSASYLSELRRATKDFLYAYLDARVANESYVDATGDVSAARPRSSAITTPGLTLLAVLRVVSVALVGIATWRLVVGIKKKRAEKA</sequence>
<dbReference type="Pfam" id="PF14310">
    <property type="entry name" value="Fn3-like"/>
    <property type="match status" value="1"/>
</dbReference>
<proteinExistence type="inferred from homology"/>
<dbReference type="RefSeq" id="WP_258498934.1">
    <property type="nucleotide sequence ID" value="NZ_JANSKA010000003.1"/>
</dbReference>
<name>A0ABT1Z7Z5_9ACTN</name>
<dbReference type="InterPro" id="IPR002772">
    <property type="entry name" value="Glyco_hydro_3_C"/>
</dbReference>
<dbReference type="Gene3D" id="3.20.20.300">
    <property type="entry name" value="Glycoside hydrolase, family 3, N-terminal domain"/>
    <property type="match status" value="1"/>
</dbReference>
<protein>
    <submittedName>
        <fullName evidence="5">Glycoside hydrolase family 3 C-terminal domain-containing protein</fullName>
    </submittedName>
</protein>
<dbReference type="Proteomes" id="UP001204320">
    <property type="component" value="Unassembled WGS sequence"/>
</dbReference>